<evidence type="ECO:0000256" key="10">
    <source>
        <dbReference type="ARBA" id="ARBA00023242"/>
    </source>
</evidence>
<dbReference type="SMART" id="SM00487">
    <property type="entry name" value="DEXDc"/>
    <property type="match status" value="1"/>
</dbReference>
<feature type="compositionally biased region" description="Basic and acidic residues" evidence="14">
    <location>
        <begin position="518"/>
        <end position="531"/>
    </location>
</feature>
<dbReference type="InterPro" id="IPR027417">
    <property type="entry name" value="P-loop_NTPase"/>
</dbReference>
<evidence type="ECO:0000256" key="11">
    <source>
        <dbReference type="ARBA" id="ARBA00038002"/>
    </source>
</evidence>
<dbReference type="CDD" id="cd18787">
    <property type="entry name" value="SF2_C_DEAD"/>
    <property type="match status" value="1"/>
</dbReference>
<keyword evidence="5 12" id="KW-0378">Hydrolase</keyword>
<dbReference type="InterPro" id="IPR014001">
    <property type="entry name" value="Helicase_ATP-bd"/>
</dbReference>
<comment type="catalytic activity">
    <reaction evidence="13">
        <text>ATP + H2O = ADP + phosphate + H(+)</text>
        <dbReference type="Rhea" id="RHEA:13065"/>
        <dbReference type="ChEBI" id="CHEBI:15377"/>
        <dbReference type="ChEBI" id="CHEBI:15378"/>
        <dbReference type="ChEBI" id="CHEBI:30616"/>
        <dbReference type="ChEBI" id="CHEBI:43474"/>
        <dbReference type="ChEBI" id="CHEBI:456216"/>
        <dbReference type="EC" id="3.6.4.13"/>
    </reaction>
</comment>
<dbReference type="SUPFAM" id="SSF52540">
    <property type="entry name" value="P-loop containing nucleoside triphosphate hydrolases"/>
    <property type="match status" value="1"/>
</dbReference>
<dbReference type="GO" id="GO:0016887">
    <property type="term" value="F:ATP hydrolysis activity"/>
    <property type="evidence" value="ECO:0007669"/>
    <property type="project" value="RHEA"/>
</dbReference>
<dbReference type="GO" id="GO:0005524">
    <property type="term" value="F:ATP binding"/>
    <property type="evidence" value="ECO:0007669"/>
    <property type="project" value="UniProtKB-UniRule"/>
</dbReference>
<comment type="caution">
    <text evidence="17">The sequence shown here is derived from an EMBL/GenBank/DDBJ whole genome shotgun (WGS) entry which is preliminary data.</text>
</comment>
<dbReference type="Proteomes" id="UP000244309">
    <property type="component" value="Unassembled WGS sequence"/>
</dbReference>
<keyword evidence="6 12" id="KW-0347">Helicase</keyword>
<keyword evidence="9" id="KW-0175">Coiled coil</keyword>
<reference evidence="17 18" key="1">
    <citation type="submission" date="2017-12" db="EMBL/GenBank/DDBJ databases">
        <title>Genome Sequence of a Multidrug-Resistant Candida haemulonii Isolate from a Patient with Chronic Leg Ulcers in Israel.</title>
        <authorList>
            <person name="Chow N.A."/>
            <person name="Gade L."/>
            <person name="Batra D."/>
            <person name="Rowe L.A."/>
            <person name="Ben-Ami R."/>
            <person name="Loparev V.N."/>
            <person name="Litvintseva A.P."/>
        </authorList>
    </citation>
    <scope>NUCLEOTIDE SEQUENCE [LARGE SCALE GENOMIC DNA]</scope>
    <source>
        <strain evidence="17 18">B11899</strain>
    </source>
</reference>
<evidence type="ECO:0000313" key="17">
    <source>
        <dbReference type="EMBL" id="PVH22596.1"/>
    </source>
</evidence>
<dbReference type="SMART" id="SM01178">
    <property type="entry name" value="DUF4217"/>
    <property type="match status" value="1"/>
</dbReference>
<dbReference type="EMBL" id="PKFO01000008">
    <property type="protein sequence ID" value="PVH22596.1"/>
    <property type="molecule type" value="Genomic_DNA"/>
</dbReference>
<dbReference type="Pfam" id="PF00270">
    <property type="entry name" value="DEAD"/>
    <property type="match status" value="1"/>
</dbReference>
<dbReference type="Pfam" id="PF00271">
    <property type="entry name" value="Helicase_C"/>
    <property type="match status" value="1"/>
</dbReference>
<keyword evidence="4 12" id="KW-0547">Nucleotide-binding</keyword>
<keyword evidence="3" id="KW-0698">rRNA processing</keyword>
<dbReference type="VEuPathDB" id="FungiDB:CXQ85_005168"/>
<evidence type="ECO:0000259" key="16">
    <source>
        <dbReference type="PROSITE" id="PS51194"/>
    </source>
</evidence>
<evidence type="ECO:0000256" key="9">
    <source>
        <dbReference type="ARBA" id="ARBA00023054"/>
    </source>
</evidence>
<evidence type="ECO:0000256" key="6">
    <source>
        <dbReference type="ARBA" id="ARBA00022806"/>
    </source>
</evidence>
<dbReference type="PROSITE" id="PS51194">
    <property type="entry name" value="HELICASE_CTER"/>
    <property type="match status" value="1"/>
</dbReference>
<dbReference type="CDD" id="cd17960">
    <property type="entry name" value="DEADc_DDX55"/>
    <property type="match status" value="1"/>
</dbReference>
<dbReference type="OrthoDB" id="7396459at2759"/>
<comment type="similarity">
    <text evidence="11">Belongs to the DEAD box helicase family. DDX55/SPB4 subfamily.</text>
</comment>
<evidence type="ECO:0000256" key="5">
    <source>
        <dbReference type="ARBA" id="ARBA00022801"/>
    </source>
</evidence>
<proteinExistence type="inferred from homology"/>
<organism evidence="17 18">
    <name type="scientific">Candidozyma haemuli</name>
    <dbReference type="NCBI Taxonomy" id="45357"/>
    <lineage>
        <taxon>Eukaryota</taxon>
        <taxon>Fungi</taxon>
        <taxon>Dikarya</taxon>
        <taxon>Ascomycota</taxon>
        <taxon>Saccharomycotina</taxon>
        <taxon>Pichiomycetes</taxon>
        <taxon>Metschnikowiaceae</taxon>
        <taxon>Candidozyma</taxon>
    </lineage>
</organism>
<evidence type="ECO:0000256" key="8">
    <source>
        <dbReference type="ARBA" id="ARBA00022884"/>
    </source>
</evidence>
<feature type="region of interest" description="Disordered" evidence="14">
    <location>
        <begin position="518"/>
        <end position="584"/>
    </location>
</feature>
<comment type="domain">
    <text evidence="13">The Q motif is unique to and characteristic of the DEAD box family of RNA helicases and controls ATP binding and hydrolysis.</text>
</comment>
<keyword evidence="10" id="KW-0539">Nucleus</keyword>
<evidence type="ECO:0000256" key="14">
    <source>
        <dbReference type="SAM" id="MobiDB-lite"/>
    </source>
</evidence>
<dbReference type="InterPro" id="IPR025313">
    <property type="entry name" value="SPB4-like_CTE"/>
</dbReference>
<feature type="domain" description="Helicase ATP-binding" evidence="15">
    <location>
        <begin position="36"/>
        <end position="228"/>
    </location>
</feature>
<feature type="domain" description="Helicase C-terminal" evidence="16">
    <location>
        <begin position="255"/>
        <end position="413"/>
    </location>
</feature>
<feature type="compositionally biased region" description="Basic and acidic residues" evidence="14">
    <location>
        <begin position="547"/>
        <end position="573"/>
    </location>
</feature>
<gene>
    <name evidence="17" type="ORF">CXQ85_005168</name>
</gene>
<name>A0A2V1AYM7_9ASCO</name>
<keyword evidence="7 12" id="KW-0067">ATP-binding</keyword>
<dbReference type="GO" id="GO:0005730">
    <property type="term" value="C:nucleolus"/>
    <property type="evidence" value="ECO:0007669"/>
    <property type="project" value="UniProtKB-SubCell"/>
</dbReference>
<dbReference type="GO" id="GO:0003724">
    <property type="term" value="F:RNA helicase activity"/>
    <property type="evidence" value="ECO:0007669"/>
    <property type="project" value="UniProtKB-EC"/>
</dbReference>
<dbReference type="InterPro" id="IPR001650">
    <property type="entry name" value="Helicase_C-like"/>
</dbReference>
<dbReference type="GO" id="GO:0006364">
    <property type="term" value="P:rRNA processing"/>
    <property type="evidence" value="ECO:0007669"/>
    <property type="project" value="UniProtKB-KW"/>
</dbReference>
<dbReference type="SMART" id="SM00490">
    <property type="entry name" value="HELICc"/>
    <property type="match status" value="1"/>
</dbReference>
<dbReference type="GO" id="GO:0003723">
    <property type="term" value="F:RNA binding"/>
    <property type="evidence" value="ECO:0007669"/>
    <property type="project" value="UniProtKB-UniRule"/>
</dbReference>
<dbReference type="STRING" id="45357.A0A2V1AYM7"/>
<protein>
    <recommendedName>
        <fullName evidence="13">ATP-dependent RNA helicase</fullName>
        <ecNumber evidence="13">3.6.4.13</ecNumber>
    </recommendedName>
</protein>
<dbReference type="Pfam" id="PF13959">
    <property type="entry name" value="CTE_SPB4"/>
    <property type="match status" value="1"/>
</dbReference>
<dbReference type="Pfam" id="PF23681">
    <property type="entry name" value="CTT_SPB4"/>
    <property type="match status" value="1"/>
</dbReference>
<dbReference type="InterPro" id="IPR011545">
    <property type="entry name" value="DEAD/DEAH_box_helicase_dom"/>
</dbReference>
<keyword evidence="18" id="KW-1185">Reference proteome</keyword>
<evidence type="ECO:0000256" key="4">
    <source>
        <dbReference type="ARBA" id="ARBA00022741"/>
    </source>
</evidence>
<keyword evidence="8 13" id="KW-0694">RNA-binding</keyword>
<dbReference type="InterPro" id="IPR000629">
    <property type="entry name" value="RNA-helicase_DEAD-box_CS"/>
</dbReference>
<accession>A0A2V1AYM7</accession>
<dbReference type="PANTHER" id="PTHR24031">
    <property type="entry name" value="RNA HELICASE"/>
    <property type="match status" value="1"/>
</dbReference>
<dbReference type="PROSITE" id="PS00039">
    <property type="entry name" value="DEAD_ATP_HELICASE"/>
    <property type="match status" value="1"/>
</dbReference>
<dbReference type="GeneID" id="37010498"/>
<keyword evidence="2" id="KW-0690">Ribosome biogenesis</keyword>
<evidence type="ECO:0000256" key="7">
    <source>
        <dbReference type="ARBA" id="ARBA00022840"/>
    </source>
</evidence>
<comment type="function">
    <text evidence="13">RNA helicase.</text>
</comment>
<evidence type="ECO:0000313" key="18">
    <source>
        <dbReference type="Proteomes" id="UP000244309"/>
    </source>
</evidence>
<dbReference type="InterPro" id="IPR056330">
    <property type="entry name" value="CTT_SPB4"/>
</dbReference>
<dbReference type="EC" id="3.6.4.13" evidence="13"/>
<dbReference type="Gene3D" id="3.40.50.300">
    <property type="entry name" value="P-loop containing nucleotide triphosphate hydrolases"/>
    <property type="match status" value="2"/>
</dbReference>
<evidence type="ECO:0000256" key="2">
    <source>
        <dbReference type="ARBA" id="ARBA00022517"/>
    </source>
</evidence>
<dbReference type="RefSeq" id="XP_025343536.1">
    <property type="nucleotide sequence ID" value="XM_025488769.1"/>
</dbReference>
<evidence type="ECO:0000256" key="13">
    <source>
        <dbReference type="RuleBase" id="RU365068"/>
    </source>
</evidence>
<dbReference type="AlphaFoldDB" id="A0A2V1AYM7"/>
<evidence type="ECO:0000256" key="1">
    <source>
        <dbReference type="ARBA" id="ARBA00004604"/>
    </source>
</evidence>
<sequence>MSLEWENLKDELHPWLGEAITSLGLPCMTPVQASTIPLFSGNKDVVVQSVTGSGKTLAFIIPVLHHVSRILYGLPSSDVEPTRLRKGCMIGVIISPTRELAHQIKAVLDQVLAFLPQELPAINTQLVVGSLGNVREDVDLFLTGKTHIVVGTPGRLLDFMSHPKVVTSSVEIAVLDEADRLLDSSFEAEVLSILRQLPKQRRTGLFSATLSASGDRIFKTGMSNPVKVAVQSKSSLAVAPSALTIKYLVVKPDQKLTTFIKLIQEYNFKKAIVYFPTCISVKHFYELLSLLETDPTDPIKFYSLYGQLSTTARLRTLKAFTDGDADVSKHVLMTTDVAARGIDVADVDLVVQVDPPNDPDVFLHRAGRTGRANKAGNAIVLLNDDCNEINYIDFMEVKGVLMKELVVEADSAFHEAFYNKVRQFMLADRLRHETAVKAYVAFVRSYSKHLAKSIFRLQSLDYLGVASMYGLLRLPKMPETRFIPDDAMPEDGWLTESPIDMDNYAYADATKEKARQMNLEAEKEKKIDEAKKRKRLAKKNEAWSSRTETKEAKSDRKQRLQKKREEAEKRLLEESSDEEDVTVDWKDIVRQNKKQKSSTGVQGVFEGL</sequence>
<comment type="subcellular location">
    <subcellularLocation>
        <location evidence="1">Nucleus</location>
        <location evidence="1">Nucleolus</location>
    </subcellularLocation>
</comment>
<feature type="region of interest" description="Disordered" evidence="14">
    <location>
        <begin position="589"/>
        <end position="608"/>
    </location>
</feature>
<evidence type="ECO:0000256" key="3">
    <source>
        <dbReference type="ARBA" id="ARBA00022552"/>
    </source>
</evidence>
<dbReference type="PROSITE" id="PS51192">
    <property type="entry name" value="HELICASE_ATP_BIND_1"/>
    <property type="match status" value="1"/>
</dbReference>
<evidence type="ECO:0000256" key="12">
    <source>
        <dbReference type="RuleBase" id="RU000492"/>
    </source>
</evidence>
<evidence type="ECO:0000259" key="15">
    <source>
        <dbReference type="PROSITE" id="PS51192"/>
    </source>
</evidence>